<keyword evidence="3" id="KW-0378">Hydrolase</keyword>
<sequence>MSPYEALRKDHPELFRNDPEGTEILTDPALIRKVRRHARADAARRAAGRSRMRSYWERLRAAVRPVPVGVVSADRFLLHLRDPVRFPDGRTGLYNRILPPPSATPGVVVLPLLGPDGAIVLIEHHRHATREWHWEVARGFGEPGATEEENVARELDEELTTRTDKVISLGELHPDTGLLAHRVKLYAAYVERIGDLERGEGIRQAVSVSLDEAEDMVRNGEITDSFTIAVLYRARLAGLFGERPEEGTGA</sequence>
<dbReference type="PROSITE" id="PS51462">
    <property type="entry name" value="NUDIX"/>
    <property type="match status" value="1"/>
</dbReference>
<dbReference type="Pfam" id="PF00293">
    <property type="entry name" value="NUDIX"/>
    <property type="match status" value="1"/>
</dbReference>
<gene>
    <name evidence="3" type="ORF">G5C60_46285</name>
</gene>
<feature type="domain" description="Nudix hydrolase" evidence="2">
    <location>
        <begin position="102"/>
        <end position="230"/>
    </location>
</feature>
<protein>
    <submittedName>
        <fullName evidence="3">NUDIX hydrolase</fullName>
    </submittedName>
</protein>
<name>A0A6G4VL21_9ACTN</name>
<keyword evidence="4" id="KW-1185">Reference proteome</keyword>
<accession>A0A6G4VL21</accession>
<feature type="compositionally biased region" description="Basic and acidic residues" evidence="1">
    <location>
        <begin position="1"/>
        <end position="19"/>
    </location>
</feature>
<evidence type="ECO:0000313" key="4">
    <source>
        <dbReference type="Proteomes" id="UP000472335"/>
    </source>
</evidence>
<dbReference type="CDD" id="cd03424">
    <property type="entry name" value="NUDIX_ADPRase_Nudt5_UGPPase_Nudt14"/>
    <property type="match status" value="1"/>
</dbReference>
<dbReference type="EMBL" id="JAAKZY010000293">
    <property type="protein sequence ID" value="NGO14809.1"/>
    <property type="molecule type" value="Genomic_DNA"/>
</dbReference>
<evidence type="ECO:0000313" key="3">
    <source>
        <dbReference type="EMBL" id="NGO14809.1"/>
    </source>
</evidence>
<dbReference type="InterPro" id="IPR000086">
    <property type="entry name" value="NUDIX_hydrolase_dom"/>
</dbReference>
<organism evidence="3 4">
    <name type="scientific">Streptomyces scabichelini</name>
    <dbReference type="NCBI Taxonomy" id="2711217"/>
    <lineage>
        <taxon>Bacteria</taxon>
        <taxon>Bacillati</taxon>
        <taxon>Actinomycetota</taxon>
        <taxon>Actinomycetes</taxon>
        <taxon>Kitasatosporales</taxon>
        <taxon>Streptomycetaceae</taxon>
        <taxon>Streptomyces</taxon>
    </lineage>
</organism>
<dbReference type="AlphaFoldDB" id="A0A6G4VL21"/>
<dbReference type="Gene3D" id="3.90.79.10">
    <property type="entry name" value="Nucleoside Triphosphate Pyrophosphohydrolase"/>
    <property type="match status" value="1"/>
</dbReference>
<evidence type="ECO:0000259" key="2">
    <source>
        <dbReference type="PROSITE" id="PS51462"/>
    </source>
</evidence>
<dbReference type="InterPro" id="IPR015797">
    <property type="entry name" value="NUDIX_hydrolase-like_dom_sf"/>
</dbReference>
<dbReference type="RefSeq" id="WP_165269548.1">
    <property type="nucleotide sequence ID" value="NZ_JAAKZY010000293.1"/>
</dbReference>
<evidence type="ECO:0000256" key="1">
    <source>
        <dbReference type="SAM" id="MobiDB-lite"/>
    </source>
</evidence>
<proteinExistence type="predicted"/>
<reference evidence="3 4" key="1">
    <citation type="submission" date="2020-02" db="EMBL/GenBank/DDBJ databases">
        <title>Whole-genome analyses of novel actinobacteria.</title>
        <authorList>
            <person name="Sahin N."/>
            <person name="Gencbay T."/>
        </authorList>
    </citation>
    <scope>NUCLEOTIDE SEQUENCE [LARGE SCALE GENOMIC DNA]</scope>
    <source>
        <strain evidence="3 4">HC44</strain>
    </source>
</reference>
<dbReference type="Proteomes" id="UP000472335">
    <property type="component" value="Unassembled WGS sequence"/>
</dbReference>
<dbReference type="SUPFAM" id="SSF55811">
    <property type="entry name" value="Nudix"/>
    <property type="match status" value="1"/>
</dbReference>
<feature type="region of interest" description="Disordered" evidence="1">
    <location>
        <begin position="1"/>
        <end position="21"/>
    </location>
</feature>
<comment type="caution">
    <text evidence="3">The sequence shown here is derived from an EMBL/GenBank/DDBJ whole genome shotgun (WGS) entry which is preliminary data.</text>
</comment>
<dbReference type="GO" id="GO:0016787">
    <property type="term" value="F:hydrolase activity"/>
    <property type="evidence" value="ECO:0007669"/>
    <property type="project" value="UniProtKB-KW"/>
</dbReference>